<gene>
    <name evidence="3" type="ORF">A3K90_09715</name>
</gene>
<dbReference type="SUPFAM" id="SSF51735">
    <property type="entry name" value="NAD(P)-binding Rossmann-fold domains"/>
    <property type="match status" value="1"/>
</dbReference>
<comment type="similarity">
    <text evidence="1 2">Belongs to the short-chain dehydrogenases/reductases (SDR) family.</text>
</comment>
<dbReference type="EMBL" id="LVWG01000017">
    <property type="protein sequence ID" value="KZK74827.1"/>
    <property type="molecule type" value="Genomic_DNA"/>
</dbReference>
<sequence length="227" mass="24202">MKIRDAGIVVTGSSSGIGLALSEALVENGGNVIGLSRRKTLIPAGAGGGRFRSFQADLSLPEDIAEAFRRIQEEGPPVDILVNNAGWGEFGDMETLPRESWEGMLSVNLAAPFFAIQEVVSAMKERRRGMIINVASIAGKRGIKGAAAYCATKFGLVGLSASLKEEFREYGIRVSCICPGAVDTPFFDTTSIQPEKRMDTMAVVDAIIAAIVADDDVLHEEVIICPL</sequence>
<dbReference type="PRINTS" id="PR00081">
    <property type="entry name" value="GDHRDH"/>
</dbReference>
<accession>A0A165M5C3</accession>
<comment type="caution">
    <text evidence="3">The sequence shown here is derived from an EMBL/GenBank/DDBJ whole genome shotgun (WGS) entry which is preliminary data.</text>
</comment>
<reference evidence="3 4" key="1">
    <citation type="submission" date="2016-03" db="EMBL/GenBank/DDBJ databases">
        <title>Speciation and ecological success in dimly lit waters: horizontal gene transfer in a green sulfur bacteria bloom unveiled by metagenomic assembly.</title>
        <authorList>
            <person name="Llorens-Mares T."/>
            <person name="Liu Z."/>
            <person name="Allen L.Z."/>
            <person name="Rusch D.B."/>
            <person name="Craig M.T."/>
            <person name="Dupont C.L."/>
            <person name="Bryant D.A."/>
            <person name="Casamayor E.O."/>
        </authorList>
    </citation>
    <scope>NUCLEOTIDE SEQUENCE [LARGE SCALE GENOMIC DNA]</scope>
    <source>
        <strain evidence="3">CIII</strain>
    </source>
</reference>
<dbReference type="CDD" id="cd05233">
    <property type="entry name" value="SDR_c"/>
    <property type="match status" value="1"/>
</dbReference>
<evidence type="ECO:0000256" key="2">
    <source>
        <dbReference type="RuleBase" id="RU000363"/>
    </source>
</evidence>
<dbReference type="RefSeq" id="WP_303680972.1">
    <property type="nucleotide sequence ID" value="NZ_LVWG01000017.1"/>
</dbReference>
<evidence type="ECO:0000313" key="3">
    <source>
        <dbReference type="EMBL" id="KZK74827.1"/>
    </source>
</evidence>
<evidence type="ECO:0000313" key="4">
    <source>
        <dbReference type="Proteomes" id="UP000076481"/>
    </source>
</evidence>
<name>A0A165M5C3_PELLU</name>
<dbReference type="Gene3D" id="3.40.50.720">
    <property type="entry name" value="NAD(P)-binding Rossmann-like Domain"/>
    <property type="match status" value="1"/>
</dbReference>
<dbReference type="InterPro" id="IPR036291">
    <property type="entry name" value="NAD(P)-bd_dom_sf"/>
</dbReference>
<dbReference type="InterPro" id="IPR002347">
    <property type="entry name" value="SDR_fam"/>
</dbReference>
<dbReference type="InterPro" id="IPR050259">
    <property type="entry name" value="SDR"/>
</dbReference>
<evidence type="ECO:0000256" key="1">
    <source>
        <dbReference type="ARBA" id="ARBA00006484"/>
    </source>
</evidence>
<dbReference type="AlphaFoldDB" id="A0A165M5C3"/>
<protein>
    <recommendedName>
        <fullName evidence="5">Short-chain dehydrogenase</fullName>
    </recommendedName>
</protein>
<evidence type="ECO:0008006" key="5">
    <source>
        <dbReference type="Google" id="ProtNLM"/>
    </source>
</evidence>
<dbReference type="PANTHER" id="PTHR42879:SF2">
    <property type="entry name" value="3-OXOACYL-[ACYL-CARRIER-PROTEIN] REDUCTASE FABG"/>
    <property type="match status" value="1"/>
</dbReference>
<dbReference type="Pfam" id="PF00106">
    <property type="entry name" value="adh_short"/>
    <property type="match status" value="1"/>
</dbReference>
<dbReference type="PANTHER" id="PTHR42879">
    <property type="entry name" value="3-OXOACYL-(ACYL-CARRIER-PROTEIN) REDUCTASE"/>
    <property type="match status" value="1"/>
</dbReference>
<dbReference type="Proteomes" id="UP000076481">
    <property type="component" value="Unassembled WGS sequence"/>
</dbReference>
<proteinExistence type="inferred from homology"/>
<organism evidence="3 4">
    <name type="scientific">Pelodictyon luteolum</name>
    <dbReference type="NCBI Taxonomy" id="1100"/>
    <lineage>
        <taxon>Bacteria</taxon>
        <taxon>Pseudomonadati</taxon>
        <taxon>Chlorobiota</taxon>
        <taxon>Chlorobiia</taxon>
        <taxon>Chlorobiales</taxon>
        <taxon>Chlorobiaceae</taxon>
        <taxon>Chlorobium/Pelodictyon group</taxon>
        <taxon>Pelodictyon</taxon>
    </lineage>
</organism>
<dbReference type="PRINTS" id="PR00080">
    <property type="entry name" value="SDRFAMILY"/>
</dbReference>